<keyword evidence="1" id="KW-0812">Transmembrane</keyword>
<dbReference type="OrthoDB" id="6046769at2759"/>
<evidence type="ECO:0000256" key="2">
    <source>
        <dbReference type="SAM" id="SignalP"/>
    </source>
</evidence>
<comment type="caution">
    <text evidence="3">The sequence shown here is derived from an EMBL/GenBank/DDBJ whole genome shotgun (WGS) entry which is preliminary data.</text>
</comment>
<dbReference type="EMBL" id="NEDP02002474">
    <property type="protein sequence ID" value="OWF50757.1"/>
    <property type="molecule type" value="Genomic_DNA"/>
</dbReference>
<keyword evidence="4" id="KW-1185">Reference proteome</keyword>
<accession>A0A210QPU7</accession>
<keyword evidence="2" id="KW-0732">Signal</keyword>
<feature type="signal peptide" evidence="2">
    <location>
        <begin position="1"/>
        <end position="19"/>
    </location>
</feature>
<sequence length="175" mass="19677">MDTLVSLLVALTILGASFAAKTTDPNCIIDPTFDAIATGNYLNCQTDKMIAAGTTRCCTIDNVKRCCEERERWARIVIIGCAVGGAIVVLAIVIFYVMWCKRDTVPCIGLCMRYTQKKYYAVEESFCCCEGRVMKRRQKQKLKKKCKERQAIALTQETVEDIKKVDLAQEQLIQS</sequence>
<name>A0A210QPU7_MIZYE</name>
<dbReference type="AlphaFoldDB" id="A0A210QPU7"/>
<keyword evidence="1" id="KW-1133">Transmembrane helix</keyword>
<evidence type="ECO:0000313" key="4">
    <source>
        <dbReference type="Proteomes" id="UP000242188"/>
    </source>
</evidence>
<keyword evidence="1" id="KW-0472">Membrane</keyword>
<feature type="chain" id="PRO_5012194211" evidence="2">
    <location>
        <begin position="20"/>
        <end position="175"/>
    </location>
</feature>
<evidence type="ECO:0000256" key="1">
    <source>
        <dbReference type="SAM" id="Phobius"/>
    </source>
</evidence>
<dbReference type="Proteomes" id="UP000242188">
    <property type="component" value="Unassembled WGS sequence"/>
</dbReference>
<feature type="transmembrane region" description="Helical" evidence="1">
    <location>
        <begin position="73"/>
        <end position="99"/>
    </location>
</feature>
<organism evidence="3 4">
    <name type="scientific">Mizuhopecten yessoensis</name>
    <name type="common">Japanese scallop</name>
    <name type="synonym">Patinopecten yessoensis</name>
    <dbReference type="NCBI Taxonomy" id="6573"/>
    <lineage>
        <taxon>Eukaryota</taxon>
        <taxon>Metazoa</taxon>
        <taxon>Spiralia</taxon>
        <taxon>Lophotrochozoa</taxon>
        <taxon>Mollusca</taxon>
        <taxon>Bivalvia</taxon>
        <taxon>Autobranchia</taxon>
        <taxon>Pteriomorphia</taxon>
        <taxon>Pectinida</taxon>
        <taxon>Pectinoidea</taxon>
        <taxon>Pectinidae</taxon>
        <taxon>Mizuhopecten</taxon>
    </lineage>
</organism>
<gene>
    <name evidence="3" type="ORF">KP79_PYT18172</name>
</gene>
<reference evidence="3 4" key="1">
    <citation type="journal article" date="2017" name="Nat. Ecol. Evol.">
        <title>Scallop genome provides insights into evolution of bilaterian karyotype and development.</title>
        <authorList>
            <person name="Wang S."/>
            <person name="Zhang J."/>
            <person name="Jiao W."/>
            <person name="Li J."/>
            <person name="Xun X."/>
            <person name="Sun Y."/>
            <person name="Guo X."/>
            <person name="Huan P."/>
            <person name="Dong B."/>
            <person name="Zhang L."/>
            <person name="Hu X."/>
            <person name="Sun X."/>
            <person name="Wang J."/>
            <person name="Zhao C."/>
            <person name="Wang Y."/>
            <person name="Wang D."/>
            <person name="Huang X."/>
            <person name="Wang R."/>
            <person name="Lv J."/>
            <person name="Li Y."/>
            <person name="Zhang Z."/>
            <person name="Liu B."/>
            <person name="Lu W."/>
            <person name="Hui Y."/>
            <person name="Liang J."/>
            <person name="Zhou Z."/>
            <person name="Hou R."/>
            <person name="Li X."/>
            <person name="Liu Y."/>
            <person name="Li H."/>
            <person name="Ning X."/>
            <person name="Lin Y."/>
            <person name="Zhao L."/>
            <person name="Xing Q."/>
            <person name="Dou J."/>
            <person name="Li Y."/>
            <person name="Mao J."/>
            <person name="Guo H."/>
            <person name="Dou H."/>
            <person name="Li T."/>
            <person name="Mu C."/>
            <person name="Jiang W."/>
            <person name="Fu Q."/>
            <person name="Fu X."/>
            <person name="Miao Y."/>
            <person name="Liu J."/>
            <person name="Yu Q."/>
            <person name="Li R."/>
            <person name="Liao H."/>
            <person name="Li X."/>
            <person name="Kong Y."/>
            <person name="Jiang Z."/>
            <person name="Chourrout D."/>
            <person name="Li R."/>
            <person name="Bao Z."/>
        </authorList>
    </citation>
    <scope>NUCLEOTIDE SEQUENCE [LARGE SCALE GENOMIC DNA]</scope>
    <source>
        <strain evidence="3 4">PY_sf001</strain>
    </source>
</reference>
<protein>
    <submittedName>
        <fullName evidence="3">Uncharacterized protein</fullName>
    </submittedName>
</protein>
<evidence type="ECO:0000313" key="3">
    <source>
        <dbReference type="EMBL" id="OWF50757.1"/>
    </source>
</evidence>
<proteinExistence type="predicted"/>